<organism evidence="15 16">
    <name type="scientific">Drosophila lebanonensis</name>
    <name type="common">Fruit fly</name>
    <name type="synonym">Scaptodrosophila lebanonensis</name>
    <dbReference type="NCBI Taxonomy" id="7225"/>
    <lineage>
        <taxon>Eukaryota</taxon>
        <taxon>Metazoa</taxon>
        <taxon>Ecdysozoa</taxon>
        <taxon>Arthropoda</taxon>
        <taxon>Hexapoda</taxon>
        <taxon>Insecta</taxon>
        <taxon>Pterygota</taxon>
        <taxon>Neoptera</taxon>
        <taxon>Endopterygota</taxon>
        <taxon>Diptera</taxon>
        <taxon>Brachycera</taxon>
        <taxon>Muscomorpha</taxon>
        <taxon>Ephydroidea</taxon>
        <taxon>Drosophilidae</taxon>
        <taxon>Scaptodrosophila</taxon>
    </lineage>
</organism>
<evidence type="ECO:0000256" key="13">
    <source>
        <dbReference type="SAM" id="SignalP"/>
    </source>
</evidence>
<dbReference type="Proteomes" id="UP000504634">
    <property type="component" value="Unplaced"/>
</dbReference>
<protein>
    <recommendedName>
        <fullName evidence="5">procollagen-proline 4-dioxygenase</fullName>
        <ecNumber evidence="5">1.14.11.2</ecNumber>
    </recommendedName>
</protein>
<keyword evidence="15" id="KW-1185">Reference proteome</keyword>
<dbReference type="PANTHER" id="PTHR10869">
    <property type="entry name" value="PROLYL 4-HYDROXYLASE ALPHA SUBUNIT"/>
    <property type="match status" value="1"/>
</dbReference>
<dbReference type="GO" id="GO:0005788">
    <property type="term" value="C:endoplasmic reticulum lumen"/>
    <property type="evidence" value="ECO:0007669"/>
    <property type="project" value="UniProtKB-SubCell"/>
</dbReference>
<keyword evidence="6" id="KW-0479">Metal-binding</keyword>
<evidence type="ECO:0000256" key="5">
    <source>
        <dbReference type="ARBA" id="ARBA00012269"/>
    </source>
</evidence>
<name>A0A6J2TK55_DROLE</name>
<dbReference type="InterPro" id="IPR045054">
    <property type="entry name" value="P4HA-like"/>
</dbReference>
<dbReference type="AlphaFoldDB" id="A0A6J2TK55"/>
<reference evidence="16" key="1">
    <citation type="submission" date="2025-08" db="UniProtKB">
        <authorList>
            <consortium name="RefSeq"/>
        </authorList>
    </citation>
    <scope>IDENTIFICATION</scope>
    <source>
        <strain evidence="16">11010-0011.00</strain>
        <tissue evidence="16">Whole body</tissue>
    </source>
</reference>
<feature type="signal peptide" evidence="13">
    <location>
        <begin position="1"/>
        <end position="22"/>
    </location>
</feature>
<keyword evidence="11" id="KW-0408">Iron</keyword>
<dbReference type="InterPro" id="IPR005123">
    <property type="entry name" value="Oxoglu/Fe-dep_dioxygenase_dom"/>
</dbReference>
<dbReference type="PROSITE" id="PS51471">
    <property type="entry name" value="FE2OG_OXY"/>
    <property type="match status" value="1"/>
</dbReference>
<dbReference type="SMART" id="SM00702">
    <property type="entry name" value="P4Hc"/>
    <property type="match status" value="1"/>
</dbReference>
<dbReference type="RefSeq" id="XP_030376389.1">
    <property type="nucleotide sequence ID" value="XM_030520529.1"/>
</dbReference>
<keyword evidence="13" id="KW-0732">Signal</keyword>
<evidence type="ECO:0000256" key="1">
    <source>
        <dbReference type="ARBA" id="ARBA00001961"/>
    </source>
</evidence>
<dbReference type="InterPro" id="IPR013547">
    <property type="entry name" value="P4H_N"/>
</dbReference>
<evidence type="ECO:0000256" key="10">
    <source>
        <dbReference type="ARBA" id="ARBA00023002"/>
    </source>
</evidence>
<gene>
    <name evidence="16" type="primary">LOC115625480</name>
</gene>
<dbReference type="GeneID" id="115625480"/>
<keyword evidence="12" id="KW-0325">Glycoprotein</keyword>
<dbReference type="Pfam" id="PF08336">
    <property type="entry name" value="P4Ha_N"/>
    <property type="match status" value="1"/>
</dbReference>
<dbReference type="GO" id="GO:0031418">
    <property type="term" value="F:L-ascorbic acid binding"/>
    <property type="evidence" value="ECO:0007669"/>
    <property type="project" value="UniProtKB-KW"/>
</dbReference>
<dbReference type="EC" id="1.14.11.2" evidence="5"/>
<dbReference type="InterPro" id="IPR044862">
    <property type="entry name" value="Pro_4_hyd_alph_FE2OG_OXY"/>
</dbReference>
<accession>A0A6J2TK55</accession>
<proteinExistence type="inferred from homology"/>
<evidence type="ECO:0000313" key="15">
    <source>
        <dbReference type="Proteomes" id="UP000504634"/>
    </source>
</evidence>
<sequence length="515" mass="59353">MQRIMLVLTISLILVALHGSDSQKLTSKREPEQSHAGSIAELVYMLKLKALLLLFLQKYMWELQNKLTMVYGALEHMKAQLNMHEQNAISEFSPFIRYAMLRHLTMDWPQWLTFMKNLEIEAIREDLQHYRRYCPTKKDLADGAESILRIVDTYKLRPQDVANGLLFGKQYDATFTAVDCYALGQYANSNEYYEIASQWFRLGTVTSPYTPWPELLGFGRTRCWQAYAASLLQINRNADAWSALGKALSMAPHDIGLYRQWQHVKSQIFVRKNSTAKKYDFNFETFRSLCRGELVHVPELHCHYYYGTSIEESFLWLAPFKVEPLYLDPYVAVYHDVIYESEIEEIKELSMPNLEASETIVTSKAPLSDRVSKGAFLTHDAGIYTARIMQRITDMTGLSMKGRDLLYVLNYGLGGCYGPHKDYFDGEDAFNNNRIATVLFYLNNVPRGGSTVFTYLNLTVVPKKGSAIYWHNMDKKLNVDPRAEHGGCPVIFGSKWVATKWVNNIEQPFRWPCMA</sequence>
<feature type="domain" description="Fe2OG dioxygenase" evidence="14">
    <location>
        <begin position="401"/>
        <end position="504"/>
    </location>
</feature>
<dbReference type="Gene3D" id="1.25.40.10">
    <property type="entry name" value="Tetratricopeptide repeat domain"/>
    <property type="match status" value="1"/>
</dbReference>
<evidence type="ECO:0000256" key="9">
    <source>
        <dbReference type="ARBA" id="ARBA00022964"/>
    </source>
</evidence>
<dbReference type="Pfam" id="PF13640">
    <property type="entry name" value="2OG-FeII_Oxy_3"/>
    <property type="match status" value="1"/>
</dbReference>
<evidence type="ECO:0000313" key="16">
    <source>
        <dbReference type="RefSeq" id="XP_030376389.1"/>
    </source>
</evidence>
<comment type="function">
    <text evidence="2">Catalyzes the post-translational formation of 4-hydroxyproline in -Xaa-Pro-Gly- sequences in collagens and other proteins.</text>
</comment>
<evidence type="ECO:0000256" key="3">
    <source>
        <dbReference type="ARBA" id="ARBA00004319"/>
    </source>
</evidence>
<dbReference type="InterPro" id="IPR011990">
    <property type="entry name" value="TPR-like_helical_dom_sf"/>
</dbReference>
<evidence type="ECO:0000256" key="12">
    <source>
        <dbReference type="ARBA" id="ARBA00023180"/>
    </source>
</evidence>
<feature type="chain" id="PRO_5026958665" description="procollagen-proline 4-dioxygenase" evidence="13">
    <location>
        <begin position="23"/>
        <end position="515"/>
    </location>
</feature>
<evidence type="ECO:0000256" key="8">
    <source>
        <dbReference type="ARBA" id="ARBA00022896"/>
    </source>
</evidence>
<evidence type="ECO:0000256" key="4">
    <source>
        <dbReference type="ARBA" id="ARBA00006511"/>
    </source>
</evidence>
<dbReference type="PANTHER" id="PTHR10869:SF244">
    <property type="entry name" value="PROLYL 4-HYDROXYLASE SUBUNIT ALPHA-2"/>
    <property type="match status" value="1"/>
</dbReference>
<dbReference type="GO" id="GO:0005506">
    <property type="term" value="F:iron ion binding"/>
    <property type="evidence" value="ECO:0007669"/>
    <property type="project" value="InterPro"/>
</dbReference>
<evidence type="ECO:0000259" key="14">
    <source>
        <dbReference type="PROSITE" id="PS51471"/>
    </source>
</evidence>
<keyword evidence="8" id="KW-0847">Vitamin C</keyword>
<comment type="subcellular location">
    <subcellularLocation>
        <location evidence="3">Endoplasmic reticulum lumen</location>
    </subcellularLocation>
</comment>
<dbReference type="InterPro" id="IPR006620">
    <property type="entry name" value="Pro_4_hyd_alph"/>
</dbReference>
<evidence type="ECO:0000256" key="6">
    <source>
        <dbReference type="ARBA" id="ARBA00022723"/>
    </source>
</evidence>
<dbReference type="Gene3D" id="2.60.120.620">
    <property type="entry name" value="q2cbj1_9rhob like domain"/>
    <property type="match status" value="1"/>
</dbReference>
<comment type="similarity">
    <text evidence="4">Belongs to the P4HA family.</text>
</comment>
<dbReference type="OrthoDB" id="420380at2759"/>
<evidence type="ECO:0000256" key="7">
    <source>
        <dbReference type="ARBA" id="ARBA00022824"/>
    </source>
</evidence>
<comment type="cofactor">
    <cofactor evidence="1">
        <name>L-ascorbate</name>
        <dbReference type="ChEBI" id="CHEBI:38290"/>
    </cofactor>
</comment>
<keyword evidence="10" id="KW-0560">Oxidoreductase</keyword>
<evidence type="ECO:0000256" key="11">
    <source>
        <dbReference type="ARBA" id="ARBA00023004"/>
    </source>
</evidence>
<dbReference type="GO" id="GO:0004656">
    <property type="term" value="F:procollagen-proline 4-dioxygenase activity"/>
    <property type="evidence" value="ECO:0007669"/>
    <property type="project" value="UniProtKB-EC"/>
</dbReference>
<keyword evidence="9" id="KW-0223">Dioxygenase</keyword>
<keyword evidence="7" id="KW-0256">Endoplasmic reticulum</keyword>
<evidence type="ECO:0000256" key="2">
    <source>
        <dbReference type="ARBA" id="ARBA00002035"/>
    </source>
</evidence>